<name>A0A2P2KLY7_RHIMU</name>
<organism evidence="1">
    <name type="scientific">Rhizophora mucronata</name>
    <name type="common">Asiatic mangrove</name>
    <dbReference type="NCBI Taxonomy" id="61149"/>
    <lineage>
        <taxon>Eukaryota</taxon>
        <taxon>Viridiplantae</taxon>
        <taxon>Streptophyta</taxon>
        <taxon>Embryophyta</taxon>
        <taxon>Tracheophyta</taxon>
        <taxon>Spermatophyta</taxon>
        <taxon>Magnoliopsida</taxon>
        <taxon>eudicotyledons</taxon>
        <taxon>Gunneridae</taxon>
        <taxon>Pentapetalae</taxon>
        <taxon>rosids</taxon>
        <taxon>fabids</taxon>
        <taxon>Malpighiales</taxon>
        <taxon>Rhizophoraceae</taxon>
        <taxon>Rhizophora</taxon>
    </lineage>
</organism>
<evidence type="ECO:0000313" key="1">
    <source>
        <dbReference type="EMBL" id="MBX06731.1"/>
    </source>
</evidence>
<protein>
    <submittedName>
        <fullName evidence="1">Thiol:disulfide interchange protein dsbD</fullName>
    </submittedName>
</protein>
<proteinExistence type="predicted"/>
<dbReference type="EMBL" id="GGEC01026247">
    <property type="protein sequence ID" value="MBX06731.1"/>
    <property type="molecule type" value="Transcribed_RNA"/>
</dbReference>
<sequence>MLSYSSTILLICMPLLLLVYQELFPRLLRS</sequence>
<reference evidence="1" key="1">
    <citation type="submission" date="2018-02" db="EMBL/GenBank/DDBJ databases">
        <title>Rhizophora mucronata_Transcriptome.</title>
        <authorList>
            <person name="Meera S.P."/>
            <person name="Sreeshan A."/>
            <person name="Augustine A."/>
        </authorList>
    </citation>
    <scope>NUCLEOTIDE SEQUENCE</scope>
    <source>
        <tissue evidence="1">Leaf</tissue>
    </source>
</reference>
<dbReference type="AlphaFoldDB" id="A0A2P2KLY7"/>
<accession>A0A2P2KLY7</accession>